<organism evidence="3">
    <name type="scientific">Corethron hystrix</name>
    <dbReference type="NCBI Taxonomy" id="216773"/>
    <lineage>
        <taxon>Eukaryota</taxon>
        <taxon>Sar</taxon>
        <taxon>Stramenopiles</taxon>
        <taxon>Ochrophyta</taxon>
        <taxon>Bacillariophyta</taxon>
        <taxon>Coscinodiscophyceae</taxon>
        <taxon>Corethrophycidae</taxon>
        <taxon>Corethrales</taxon>
        <taxon>Corethraceae</taxon>
        <taxon>Corethron</taxon>
    </lineage>
</organism>
<sequence length="163" mass="17323">MTKFSSALTIVALAVSSVDAFVASPVVHSTTQARPAFAPLHLMADTEADMLIASANECVESECAVDDINSFVVDLKEQSKLLSERLDKMNNIIASLEGGNVAPDRDVPYLKSLIEDLAVAVFDTKGSHDPDGPSTPPMGYPGEVFKGDAYTSLNPKPWTAPTP</sequence>
<accession>A0A7S1FQ79</accession>
<evidence type="ECO:0000313" key="3">
    <source>
        <dbReference type="EMBL" id="CAD8880993.1"/>
    </source>
</evidence>
<feature type="region of interest" description="Disordered" evidence="1">
    <location>
        <begin position="125"/>
        <end position="163"/>
    </location>
</feature>
<dbReference type="AlphaFoldDB" id="A0A7S1FQ79"/>
<proteinExistence type="predicted"/>
<protein>
    <submittedName>
        <fullName evidence="3">Uncharacterized protein</fullName>
    </submittedName>
</protein>
<keyword evidence="2" id="KW-0732">Signal</keyword>
<dbReference type="EMBL" id="HBFR01011345">
    <property type="protein sequence ID" value="CAD8880993.1"/>
    <property type="molecule type" value="Transcribed_RNA"/>
</dbReference>
<evidence type="ECO:0000256" key="1">
    <source>
        <dbReference type="SAM" id="MobiDB-lite"/>
    </source>
</evidence>
<evidence type="ECO:0000256" key="2">
    <source>
        <dbReference type="SAM" id="SignalP"/>
    </source>
</evidence>
<feature type="chain" id="PRO_5031319684" evidence="2">
    <location>
        <begin position="21"/>
        <end position="163"/>
    </location>
</feature>
<name>A0A7S1FQ79_9STRA</name>
<feature type="signal peptide" evidence="2">
    <location>
        <begin position="1"/>
        <end position="20"/>
    </location>
</feature>
<reference evidence="3" key="1">
    <citation type="submission" date="2021-01" db="EMBL/GenBank/DDBJ databases">
        <authorList>
            <person name="Corre E."/>
            <person name="Pelletier E."/>
            <person name="Niang G."/>
            <person name="Scheremetjew M."/>
            <person name="Finn R."/>
            <person name="Kale V."/>
            <person name="Holt S."/>
            <person name="Cochrane G."/>
            <person name="Meng A."/>
            <person name="Brown T."/>
            <person name="Cohen L."/>
        </authorList>
    </citation>
    <scope>NUCLEOTIDE SEQUENCE</scope>
    <source>
        <strain evidence="3">308</strain>
    </source>
</reference>
<gene>
    <name evidence="3" type="ORF">CHYS00102_LOCUS8180</name>
</gene>